<evidence type="ECO:0000256" key="1">
    <source>
        <dbReference type="SAM" id="Phobius"/>
    </source>
</evidence>
<dbReference type="EMBL" id="LXEY01000012">
    <property type="protein sequence ID" value="OAV62396.1"/>
    <property type="molecule type" value="Genomic_DNA"/>
</dbReference>
<dbReference type="AlphaFoldDB" id="A0A1B7M1C1"/>
<dbReference type="PANTHER" id="PTHR30483">
    <property type="entry name" value="LEUCINE-SPECIFIC-BINDING PROTEIN"/>
    <property type="match status" value="1"/>
</dbReference>
<comment type="caution">
    <text evidence="2">The sequence shown here is derived from an EMBL/GenBank/DDBJ whole genome shotgun (WGS) entry which is preliminary data.</text>
</comment>
<dbReference type="SUPFAM" id="SSF53822">
    <property type="entry name" value="Periplasmic binding protein-like I"/>
    <property type="match status" value="1"/>
</dbReference>
<reference evidence="2 3" key="1">
    <citation type="submission" date="2016-04" db="EMBL/GenBank/DDBJ databases">
        <title>First whole genome shotgun sequence of the bacterium Enteractinococcus sp. strain UASWS1574.</title>
        <authorList>
            <person name="Crovadore J."/>
            <person name="Chablais R."/>
            <person name="Lefort F."/>
        </authorList>
    </citation>
    <scope>NUCLEOTIDE SEQUENCE [LARGE SCALE GENOMIC DNA]</scope>
    <source>
        <strain evidence="2 3">UASWS1574</strain>
    </source>
</reference>
<keyword evidence="1" id="KW-0812">Transmembrane</keyword>
<evidence type="ECO:0000313" key="3">
    <source>
        <dbReference type="Proteomes" id="UP000078292"/>
    </source>
</evidence>
<keyword evidence="1" id="KW-0472">Membrane</keyword>
<dbReference type="InterPro" id="IPR028082">
    <property type="entry name" value="Peripla_BP_I"/>
</dbReference>
<feature type="transmembrane region" description="Helical" evidence="1">
    <location>
        <begin position="27"/>
        <end position="48"/>
    </location>
</feature>
<dbReference type="PANTHER" id="PTHR30483:SF6">
    <property type="entry name" value="PERIPLASMIC BINDING PROTEIN OF ABC TRANSPORTER FOR NATURAL AMINO ACIDS"/>
    <property type="match status" value="1"/>
</dbReference>
<dbReference type="Proteomes" id="UP000078292">
    <property type="component" value="Unassembled WGS sequence"/>
</dbReference>
<name>A0A1B7M1C1_9MICC</name>
<evidence type="ECO:0000313" key="2">
    <source>
        <dbReference type="EMBL" id="OAV62396.1"/>
    </source>
</evidence>
<accession>A0A1B7M1C1</accession>
<organism evidence="2 3">
    <name type="scientific">Enteractinococcus helveticum</name>
    <dbReference type="NCBI Taxonomy" id="1837282"/>
    <lineage>
        <taxon>Bacteria</taxon>
        <taxon>Bacillati</taxon>
        <taxon>Actinomycetota</taxon>
        <taxon>Actinomycetes</taxon>
        <taxon>Micrococcales</taxon>
        <taxon>Micrococcaceae</taxon>
    </lineage>
</organism>
<sequence length="466" mass="47653">MSHAAEELGEEVIAEEEETEPKRKKHLGLLLGIFAGVVIVVLLVGYLVRANADQGPDPVAVTVPIALAEMAPPENAKLGVIMTLGSGEAEGSQWHQAAQGAVVAQERIRLGGNDVELIAEDDLGTASGGVDAVDSLINQGVSGIIYASAGDHLHDGLKAATDAGVPVILPYETAPDGVERVWSLAPAAQDTADALAAKVAEFERPVHINAGEELPDGVDVDDELSFNAETNIDDFAEDIALRTGANPYGNGAYTGGGEDEQTPPPVAQNPADAVVVSGPAAMQARVVFALQTGNVSVPVILTDAALSPRFEQTLLELGGTVSSNLRTIGVSADDGMALGTSGQSRAMSAFLSANRQFAGNEEITNLTGDAPLAETAAVADTRGHDAVLAFAEALNVAGGTDPANVAEALGGLHMVAGHGIAGPALDFSQSHAVDAAVTVLNASSQRLGLRPVHGEVSDALVWINQP</sequence>
<dbReference type="STRING" id="1837282.A6F49_06720"/>
<protein>
    <submittedName>
        <fullName evidence="2">Uncharacterized protein</fullName>
    </submittedName>
</protein>
<keyword evidence="1" id="KW-1133">Transmembrane helix</keyword>
<gene>
    <name evidence="2" type="ORF">A6F49_06720</name>
</gene>
<keyword evidence="3" id="KW-1185">Reference proteome</keyword>
<dbReference type="InterPro" id="IPR051010">
    <property type="entry name" value="BCAA_transport"/>
</dbReference>
<dbReference type="RefSeq" id="WP_052504712.1">
    <property type="nucleotide sequence ID" value="NZ_LXEY01000012.1"/>
</dbReference>
<dbReference type="OrthoDB" id="3787700at2"/>
<dbReference type="Gene3D" id="3.40.50.2300">
    <property type="match status" value="2"/>
</dbReference>
<proteinExistence type="predicted"/>